<dbReference type="InterPro" id="IPR036770">
    <property type="entry name" value="Ankyrin_rpt-contain_sf"/>
</dbReference>
<keyword evidence="2" id="KW-1185">Reference proteome</keyword>
<accession>A0A3P8HUF7</accession>
<sequence length="633" mass="71065">MIPETAPSSCEDIGIDLFLCDRLSDVEYADDVILLIKNPGDDEVRSVGHRGEFIIHVINQDLAHPVFQLASQGDAEGLNSLLSADPQLINRPDYDDRDAACCAVTAGSIECLQLLLDAGARTDYRFATEIPILVDALTGSNIQITRLVLESIEADFALSRRDQYWLVALKRDLRITLEYFKLLKAYAVPYGIGDFEELCLSLIEWEPSTPGLEELLVYLCVDATDRWSRHREEVVEGLRRITSFCLRKLVPQTRTLDSVHRLQQLGVLEPPRSVRAWLRLLNEWGVPFGHIDDPVEQDKLLSDLSTANHPVPLIHDPSLTPLVLYFATLSLKFPHPGWLTSWSAICTRIGYDGCSLSTLFELHTVRHSRSAPDFFWCEVFPLTALRAISVADSNTICLPVICQELENLVDHILSHCPSMRPDQCGDQENLLFKVLSSFPASCNAPGHPLFISFASRYLLPWVHEKPAPQTRPHGLITSTVHVLSHRTLLETVLDYSPAMALYLIRNLHDWPRRAQSHISLLADCLVLAYTETQNHLVLPEQLTGLLPIEGSNLTDLTVSSTLSTISDWFREWFVRIQSEPLSLRTLAKLQIRLLIRRSLSTAPGQGSKPLSCIALHLPIPPALRTFIVNCELV</sequence>
<evidence type="ECO:0000313" key="1">
    <source>
        <dbReference type="EMBL" id="VDP87388.1"/>
    </source>
</evidence>
<reference evidence="1 2" key="1">
    <citation type="submission" date="2018-11" db="EMBL/GenBank/DDBJ databases">
        <authorList>
            <consortium name="Pathogen Informatics"/>
        </authorList>
    </citation>
    <scope>NUCLEOTIDE SEQUENCE [LARGE SCALE GENOMIC DNA]</scope>
    <source>
        <strain evidence="1 2">Egypt</strain>
    </source>
</reference>
<dbReference type="EMBL" id="UZAN01049431">
    <property type="protein sequence ID" value="VDP87388.1"/>
    <property type="molecule type" value="Genomic_DNA"/>
</dbReference>
<dbReference type="AlphaFoldDB" id="A0A3P8HUF7"/>
<gene>
    <name evidence="1" type="ORF">ECPE_LOCUS10646</name>
</gene>
<proteinExistence type="predicted"/>
<dbReference type="SUPFAM" id="SSF48403">
    <property type="entry name" value="Ankyrin repeat"/>
    <property type="match status" value="1"/>
</dbReference>
<name>A0A3P8HUF7_9TREM</name>
<organism evidence="1 2">
    <name type="scientific">Echinostoma caproni</name>
    <dbReference type="NCBI Taxonomy" id="27848"/>
    <lineage>
        <taxon>Eukaryota</taxon>
        <taxon>Metazoa</taxon>
        <taxon>Spiralia</taxon>
        <taxon>Lophotrochozoa</taxon>
        <taxon>Platyhelminthes</taxon>
        <taxon>Trematoda</taxon>
        <taxon>Digenea</taxon>
        <taxon>Plagiorchiida</taxon>
        <taxon>Echinostomata</taxon>
        <taxon>Echinostomatoidea</taxon>
        <taxon>Echinostomatidae</taxon>
        <taxon>Echinostoma</taxon>
    </lineage>
</organism>
<evidence type="ECO:0000313" key="2">
    <source>
        <dbReference type="Proteomes" id="UP000272942"/>
    </source>
</evidence>
<dbReference type="OrthoDB" id="10254927at2759"/>
<dbReference type="Proteomes" id="UP000272942">
    <property type="component" value="Unassembled WGS sequence"/>
</dbReference>
<protein>
    <recommendedName>
        <fullName evidence="3">SOCS box domain-containing protein</fullName>
    </recommendedName>
</protein>
<dbReference type="Gene3D" id="1.25.40.20">
    <property type="entry name" value="Ankyrin repeat-containing domain"/>
    <property type="match status" value="1"/>
</dbReference>
<evidence type="ECO:0008006" key="3">
    <source>
        <dbReference type="Google" id="ProtNLM"/>
    </source>
</evidence>